<keyword evidence="4" id="KW-0418">Kinase</keyword>
<sequence length="240" mass="26154">MRFPENVFDLVGGEDAIWSDDHADLSAETLRVTGPHGEFFIKQGPVAVAEHERLRWLKRWASVPDVVAFEGDVLVLAEAGWRSLDHRPPPDAGTIMGRALRELHEIPVAECPFDERLDVKLARAAGHVRAGLVDPARFHGDHAGLTPEQVYDRLLAERPAGEDLVVTHGDFTPANVLASDSGEAILVDVGELGVADRHVDLAVALRELDGRAAADLLAAYGPAEVDEARLSYYRLLAELL</sequence>
<organism evidence="7 8">
    <name type="scientific">Nonomuraea ferruginea</name>
    <dbReference type="NCBI Taxonomy" id="46174"/>
    <lineage>
        <taxon>Bacteria</taxon>
        <taxon>Bacillati</taxon>
        <taxon>Actinomycetota</taxon>
        <taxon>Actinomycetes</taxon>
        <taxon>Streptosporangiales</taxon>
        <taxon>Streptosporangiaceae</taxon>
        <taxon>Nonomuraea</taxon>
    </lineage>
</organism>
<dbReference type="EMBL" id="JAPNUD010000228">
    <property type="protein sequence ID" value="MDA0646818.1"/>
    <property type="molecule type" value="Genomic_DNA"/>
</dbReference>
<name>A0ABT4TCF9_9ACTN</name>
<dbReference type="InterPro" id="IPR024165">
    <property type="entry name" value="Kan/Strep_kinase"/>
</dbReference>
<reference evidence="7 8" key="1">
    <citation type="submission" date="2022-11" db="EMBL/GenBank/DDBJ databases">
        <title>Nonomuraea corallina sp. nov., a new species of the genus Nonomuraea isolated from sea side sediment in Thai sea.</title>
        <authorList>
            <person name="Ngamcharungchit C."/>
            <person name="Matsumoto A."/>
            <person name="Suriyachadkun C."/>
            <person name="Panbangred W."/>
            <person name="Inahashi Y."/>
            <person name="Intra B."/>
        </authorList>
    </citation>
    <scope>NUCLEOTIDE SEQUENCE [LARGE SCALE GENOMIC DNA]</scope>
    <source>
        <strain evidence="7 8">DSM 43553</strain>
    </source>
</reference>
<gene>
    <name evidence="7" type="ORF">OUY24_39860</name>
</gene>
<dbReference type="InterPro" id="IPR002575">
    <property type="entry name" value="Aminoglycoside_PTrfase"/>
</dbReference>
<dbReference type="RefSeq" id="WP_219544683.1">
    <property type="nucleotide sequence ID" value="NZ_BAABFD010000008.1"/>
</dbReference>
<keyword evidence="8" id="KW-1185">Reference proteome</keyword>
<dbReference type="CDD" id="cd05150">
    <property type="entry name" value="APH"/>
    <property type="match status" value="1"/>
</dbReference>
<dbReference type="Proteomes" id="UP001212498">
    <property type="component" value="Unassembled WGS sequence"/>
</dbReference>
<proteinExistence type="inferred from homology"/>
<evidence type="ECO:0000313" key="7">
    <source>
        <dbReference type="EMBL" id="MDA0646818.1"/>
    </source>
</evidence>
<comment type="caution">
    <text evidence="7">The sequence shown here is derived from an EMBL/GenBank/DDBJ whole genome shotgun (WGS) entry which is preliminary data.</text>
</comment>
<dbReference type="PIRSF" id="PIRSF000706">
    <property type="entry name" value="Kanamycin_kin"/>
    <property type="match status" value="1"/>
</dbReference>
<evidence type="ECO:0000256" key="2">
    <source>
        <dbReference type="ARBA" id="ARBA00022679"/>
    </source>
</evidence>
<evidence type="ECO:0000259" key="6">
    <source>
        <dbReference type="Pfam" id="PF01636"/>
    </source>
</evidence>
<keyword evidence="3" id="KW-0547">Nucleotide-binding</keyword>
<comment type="similarity">
    <text evidence="1">Belongs to the aminoglycoside phosphotransferase family.</text>
</comment>
<dbReference type="Pfam" id="PF01636">
    <property type="entry name" value="APH"/>
    <property type="match status" value="1"/>
</dbReference>
<protein>
    <submittedName>
        <fullName evidence="7">Aminoglycoside 3'-phosphotransferase</fullName>
    </submittedName>
</protein>
<evidence type="ECO:0000256" key="1">
    <source>
        <dbReference type="ARBA" id="ARBA00006219"/>
    </source>
</evidence>
<keyword evidence="5" id="KW-0067">ATP-binding</keyword>
<evidence type="ECO:0000256" key="5">
    <source>
        <dbReference type="ARBA" id="ARBA00022840"/>
    </source>
</evidence>
<feature type="domain" description="Aminoglycoside phosphotransferase" evidence="6">
    <location>
        <begin position="23"/>
        <end position="227"/>
    </location>
</feature>
<accession>A0ABT4TCF9</accession>
<evidence type="ECO:0000313" key="8">
    <source>
        <dbReference type="Proteomes" id="UP001212498"/>
    </source>
</evidence>
<evidence type="ECO:0000256" key="4">
    <source>
        <dbReference type="ARBA" id="ARBA00022777"/>
    </source>
</evidence>
<evidence type="ECO:0000256" key="3">
    <source>
        <dbReference type="ARBA" id="ARBA00022741"/>
    </source>
</evidence>
<keyword evidence="2" id="KW-0808">Transferase</keyword>